<evidence type="ECO:0000313" key="11">
    <source>
        <dbReference type="Proteomes" id="UP000198406"/>
    </source>
</evidence>
<dbReference type="GO" id="GO:0032259">
    <property type="term" value="P:methylation"/>
    <property type="evidence" value="ECO:0007669"/>
    <property type="project" value="UniProtKB-KW"/>
</dbReference>
<dbReference type="EC" id="2.1.1.282" evidence="2"/>
<dbReference type="PANTHER" id="PTHR48418:SF1">
    <property type="entry name" value="TRNA WYBUTOSINE-SYNTHESIZING PROTEIN 3"/>
    <property type="match status" value="1"/>
</dbReference>
<comment type="catalytic activity">
    <reaction evidence="8">
        <text>4-demethyl-7-[(3S)-3-amino-3-carboxypropyl]wyosine(37) in tRNA(Phe) + S-adenosyl-L-methionine = 7-[(3S)-3-amino-3-carboxypropyl]wyosine(37) in tRNA(Phe) + S-adenosyl-L-homocysteine + H(+)</text>
        <dbReference type="Rhea" id="RHEA:36635"/>
        <dbReference type="Rhea" id="RHEA-COMP:10378"/>
        <dbReference type="Rhea" id="RHEA-COMP:10379"/>
        <dbReference type="ChEBI" id="CHEBI:15378"/>
        <dbReference type="ChEBI" id="CHEBI:57856"/>
        <dbReference type="ChEBI" id="CHEBI:59789"/>
        <dbReference type="ChEBI" id="CHEBI:73543"/>
        <dbReference type="ChEBI" id="CHEBI:73550"/>
        <dbReference type="EC" id="2.1.1.282"/>
    </reaction>
</comment>
<accession>A0A1Z5K988</accession>
<keyword evidence="5" id="KW-0949">S-adenosyl-L-methionine</keyword>
<comment type="caution">
    <text evidence="10">The sequence shown here is derived from an EMBL/GenBank/DDBJ whole genome shotgun (WGS) entry which is preliminary data.</text>
</comment>
<keyword evidence="4 10" id="KW-0808">Transferase</keyword>
<evidence type="ECO:0000256" key="8">
    <source>
        <dbReference type="ARBA" id="ARBA00049202"/>
    </source>
</evidence>
<keyword evidence="11" id="KW-1185">Reference proteome</keyword>
<dbReference type="InParanoid" id="A0A1Z5K988"/>
<dbReference type="GO" id="GO:0008168">
    <property type="term" value="F:methyltransferase activity"/>
    <property type="evidence" value="ECO:0007669"/>
    <property type="project" value="UniProtKB-KW"/>
</dbReference>
<organism evidence="10 11">
    <name type="scientific">Fistulifera solaris</name>
    <name type="common">Oleaginous diatom</name>
    <dbReference type="NCBI Taxonomy" id="1519565"/>
    <lineage>
        <taxon>Eukaryota</taxon>
        <taxon>Sar</taxon>
        <taxon>Stramenopiles</taxon>
        <taxon>Ochrophyta</taxon>
        <taxon>Bacillariophyta</taxon>
        <taxon>Bacillariophyceae</taxon>
        <taxon>Bacillariophycidae</taxon>
        <taxon>Naviculales</taxon>
        <taxon>Naviculaceae</taxon>
        <taxon>Fistulifera</taxon>
    </lineage>
</organism>
<evidence type="ECO:0000256" key="1">
    <source>
        <dbReference type="ARBA" id="ARBA00008569"/>
    </source>
</evidence>
<name>A0A1Z5K988_FISSO</name>
<protein>
    <recommendedName>
        <fullName evidence="2">tRNA(Phe) 7-[(3-amino-3-carboxypropyl)-4-demethylwyosine(37)-N(4)]-methyltransferase</fullName>
        <ecNumber evidence="2">2.1.1.282</ecNumber>
    </recommendedName>
    <alternativeName>
        <fullName evidence="7">tRNA(Phe) 7-((3-amino-3-carboxypropyl)-4-demethylwyosine(37)-N(4))-methyltransferase</fullName>
    </alternativeName>
</protein>
<dbReference type="AlphaFoldDB" id="A0A1Z5K988"/>
<keyword evidence="3 10" id="KW-0489">Methyltransferase</keyword>
<dbReference type="SUPFAM" id="SSF117281">
    <property type="entry name" value="Kelch motif"/>
    <property type="match status" value="1"/>
</dbReference>
<dbReference type="Pfam" id="PF02676">
    <property type="entry name" value="TYW3"/>
    <property type="match status" value="1"/>
</dbReference>
<evidence type="ECO:0000256" key="5">
    <source>
        <dbReference type="ARBA" id="ARBA00022691"/>
    </source>
</evidence>
<keyword evidence="6" id="KW-0819">tRNA processing</keyword>
<evidence type="ECO:0000256" key="4">
    <source>
        <dbReference type="ARBA" id="ARBA00022679"/>
    </source>
</evidence>
<dbReference type="SUPFAM" id="SSF111278">
    <property type="entry name" value="SSo0622-like"/>
    <property type="match status" value="1"/>
</dbReference>
<dbReference type="InterPro" id="IPR015915">
    <property type="entry name" value="Kelch-typ_b-propeller"/>
</dbReference>
<evidence type="ECO:0000256" key="6">
    <source>
        <dbReference type="ARBA" id="ARBA00022694"/>
    </source>
</evidence>
<dbReference type="EMBL" id="BDSP01000187">
    <property type="protein sequence ID" value="GAX22722.1"/>
    <property type="molecule type" value="Genomic_DNA"/>
</dbReference>
<proteinExistence type="inferred from homology"/>
<dbReference type="Gene3D" id="2.120.10.80">
    <property type="entry name" value="Kelch-type beta propeller"/>
    <property type="match status" value="1"/>
</dbReference>
<dbReference type="PANTHER" id="PTHR48418">
    <property type="entry name" value="TRNA WYBUTOSINE-SYNTHESIZING PROTEIN 3"/>
    <property type="match status" value="1"/>
</dbReference>
<dbReference type="Proteomes" id="UP000198406">
    <property type="component" value="Unassembled WGS sequence"/>
</dbReference>
<dbReference type="GO" id="GO:0008033">
    <property type="term" value="P:tRNA processing"/>
    <property type="evidence" value="ECO:0007669"/>
    <property type="project" value="UniProtKB-KW"/>
</dbReference>
<evidence type="ECO:0000256" key="7">
    <source>
        <dbReference type="ARBA" id="ARBA00030554"/>
    </source>
</evidence>
<feature type="domain" description="tRNA wybutosine-synthesizing protein" evidence="9">
    <location>
        <begin position="21"/>
        <end position="237"/>
    </location>
</feature>
<dbReference type="OrthoDB" id="48625at2759"/>
<sequence length="783" mass="86033">MLRPDYEDQPNELLPSFNALRQKTLSTLYEGNQRDKSPKGSVDAPIQDLVDLINSHSSFATLSSCSGRIALFDPTGTDLSAIDETNVEAEVAAAPGEASGKGKGKWLLAAHDKVSLEEVLTLLEVNEDKNSNTTSQHSMMSFRFEPMLLHVAAGNLDRGKQLLQIALQRGFRESGLVVTASRVTVAIRSYSLALVIPLMRSGPWQLSTEYLSKLVYECNDRLEENWKRLDDLAELIRKTLFTLERLPNMSITNFHELPNLNLWGHTCVTATSSNDSGITTDIIAFGGYGTGPSTPLLGNALPGAARSSRVYRLRQSADGVWDQSWTEAPLMRGDTKNGRVRGLLAEPIDWSARERSASCILQQTTHNETTTDLIFLFGGRKSPGTPLSDLILFEYTPDGCSSFYQLKGIAGTPPSARWGHTLTSISGDRAFLVGGRNCDSVVEDSFYILSIQKDGSSVLFLQWEKLDRFGDTFCRFDHASCATSDLFMVFGGLKETSDPLAPFSNDATNSDICVISGLQDTSTLKVDFRDNYSCGFGLDACILQKRLHASYQVQVLLSGGIKPTNDEDVSRQPIYVMELSNEKGTWTVCNRRNLQLPENASTGPLVAHSLALLSQGAFSDRGTIRLASVGGGTAGFSFRPCFVTSFCLEMIANMTVDKILEPTEMKKNDNTSKRISEKSLQAIPKVAVTNAEVHVVFVKKQNAKQVKILLENLDYLSETHRMAPATNADALGDDYLQYVALPIKPQALAKLNDVSFDEPPWASLIEAKGQQVLPFRTAMFARK</sequence>
<evidence type="ECO:0000256" key="3">
    <source>
        <dbReference type="ARBA" id="ARBA00022603"/>
    </source>
</evidence>
<dbReference type="Gene3D" id="3.30.1960.10">
    <property type="entry name" value="tRNA wybutosine-synthesizing-like"/>
    <property type="match status" value="1"/>
</dbReference>
<dbReference type="InterPro" id="IPR003827">
    <property type="entry name" value="tRNA_yW-synthesising"/>
</dbReference>
<comment type="similarity">
    <text evidence="1">Belongs to the TYW3 family.</text>
</comment>
<evidence type="ECO:0000259" key="9">
    <source>
        <dbReference type="Pfam" id="PF02676"/>
    </source>
</evidence>
<evidence type="ECO:0000256" key="2">
    <source>
        <dbReference type="ARBA" id="ARBA00012750"/>
    </source>
</evidence>
<evidence type="ECO:0000313" key="10">
    <source>
        <dbReference type="EMBL" id="GAX22722.1"/>
    </source>
</evidence>
<reference evidence="10 11" key="1">
    <citation type="journal article" date="2015" name="Plant Cell">
        <title>Oil accumulation by the oleaginous diatom Fistulifera solaris as revealed by the genome and transcriptome.</title>
        <authorList>
            <person name="Tanaka T."/>
            <person name="Maeda Y."/>
            <person name="Veluchamy A."/>
            <person name="Tanaka M."/>
            <person name="Abida H."/>
            <person name="Marechal E."/>
            <person name="Bowler C."/>
            <person name="Muto M."/>
            <person name="Sunaga Y."/>
            <person name="Tanaka M."/>
            <person name="Yoshino T."/>
            <person name="Taniguchi T."/>
            <person name="Fukuda Y."/>
            <person name="Nemoto M."/>
            <person name="Matsumoto M."/>
            <person name="Wong P.S."/>
            <person name="Aburatani S."/>
            <person name="Fujibuchi W."/>
        </authorList>
    </citation>
    <scope>NUCLEOTIDE SEQUENCE [LARGE SCALE GENOMIC DNA]</scope>
    <source>
        <strain evidence="10 11">JPCC DA0580</strain>
    </source>
</reference>
<dbReference type="InterPro" id="IPR036602">
    <property type="entry name" value="tRNA_yW-synthesising-like_sf"/>
</dbReference>
<gene>
    <name evidence="10" type="ORF">FisN_4Hh166</name>
</gene>